<dbReference type="EMBL" id="CP041614">
    <property type="protein sequence ID" value="QDO83210.1"/>
    <property type="molecule type" value="Genomic_DNA"/>
</dbReference>
<organism evidence="2 3">
    <name type="scientific">Shewanella psychropiezotolerans</name>
    <dbReference type="NCBI Taxonomy" id="2593655"/>
    <lineage>
        <taxon>Bacteria</taxon>
        <taxon>Pseudomonadati</taxon>
        <taxon>Pseudomonadota</taxon>
        <taxon>Gammaproteobacteria</taxon>
        <taxon>Alteromonadales</taxon>
        <taxon>Shewanellaceae</taxon>
        <taxon>Shewanella</taxon>
    </lineage>
</organism>
<evidence type="ECO:0000313" key="3">
    <source>
        <dbReference type="Proteomes" id="UP000315947"/>
    </source>
</evidence>
<name>A0ABX5WVT7_9GAMM</name>
<protein>
    <recommendedName>
        <fullName evidence="4">Orphan protein</fullName>
    </recommendedName>
</protein>
<proteinExistence type="predicted"/>
<keyword evidence="1" id="KW-0732">Signal</keyword>
<evidence type="ECO:0000256" key="1">
    <source>
        <dbReference type="SAM" id="SignalP"/>
    </source>
</evidence>
<reference evidence="2 3" key="1">
    <citation type="submission" date="2019-07" db="EMBL/GenBank/DDBJ databases">
        <title>Shewanella sp. YLB-06 whole genomic sequence.</title>
        <authorList>
            <person name="Yu L."/>
        </authorList>
    </citation>
    <scope>NUCLEOTIDE SEQUENCE [LARGE SCALE GENOMIC DNA]</scope>
    <source>
        <strain evidence="2 3">YLB-06</strain>
    </source>
</reference>
<keyword evidence="3" id="KW-1185">Reference proteome</keyword>
<evidence type="ECO:0008006" key="4">
    <source>
        <dbReference type="Google" id="ProtNLM"/>
    </source>
</evidence>
<evidence type="ECO:0000313" key="2">
    <source>
        <dbReference type="EMBL" id="QDO83210.1"/>
    </source>
</evidence>
<sequence>MYSSLLFYILIFFTASVSAGTVTKSVNINVDIVKNSNSAELSIEADKKIFTALYDTKNQGFNDLDMGFTISSPMANTEDYEIELMGSDHQCDGAPLAVSTLFDDTPFVVDDVTPAMSFQTTNNGLRTSQHKFTLVYPTLAQTDSEQVCNGTLSVYARLKI</sequence>
<feature type="chain" id="PRO_5045658658" description="Orphan protein" evidence="1">
    <location>
        <begin position="20"/>
        <end position="160"/>
    </location>
</feature>
<accession>A0ABX5WVT7</accession>
<feature type="signal peptide" evidence="1">
    <location>
        <begin position="1"/>
        <end position="19"/>
    </location>
</feature>
<dbReference type="Proteomes" id="UP000315947">
    <property type="component" value="Chromosome"/>
</dbReference>
<dbReference type="RefSeq" id="WP_144045591.1">
    <property type="nucleotide sequence ID" value="NZ_CP041614.1"/>
</dbReference>
<gene>
    <name evidence="2" type="ORF">FM037_08180</name>
</gene>